<dbReference type="CDD" id="cd03062">
    <property type="entry name" value="TRX_Fd_Sucrase"/>
    <property type="match status" value="1"/>
</dbReference>
<proteinExistence type="predicted"/>
<name>A0A6J6QK90_9ZZZZ</name>
<dbReference type="EMBL" id="CAEZXR010000177">
    <property type="protein sequence ID" value="CAB4712250.1"/>
    <property type="molecule type" value="Genomic_DNA"/>
</dbReference>
<reference evidence="2" key="1">
    <citation type="submission" date="2020-05" db="EMBL/GenBank/DDBJ databases">
        <authorList>
            <person name="Chiriac C."/>
            <person name="Salcher M."/>
            <person name="Ghai R."/>
            <person name="Kavagutti S V."/>
        </authorList>
    </citation>
    <scope>NUCLEOTIDE SEQUENCE</scope>
</reference>
<gene>
    <name evidence="2" type="ORF">UFOPK2579_01515</name>
</gene>
<protein>
    <submittedName>
        <fullName evidence="2">Unannotated protein</fullName>
    </submittedName>
</protein>
<evidence type="ECO:0000256" key="1">
    <source>
        <dbReference type="SAM" id="MobiDB-lite"/>
    </source>
</evidence>
<dbReference type="SUPFAM" id="SSF52833">
    <property type="entry name" value="Thioredoxin-like"/>
    <property type="match status" value="1"/>
</dbReference>
<dbReference type="AlphaFoldDB" id="A0A6J6QK90"/>
<organism evidence="2">
    <name type="scientific">freshwater metagenome</name>
    <dbReference type="NCBI Taxonomy" id="449393"/>
    <lineage>
        <taxon>unclassified sequences</taxon>
        <taxon>metagenomes</taxon>
        <taxon>ecological metagenomes</taxon>
    </lineage>
</organism>
<dbReference type="InterPro" id="IPR036249">
    <property type="entry name" value="Thioredoxin-like_sf"/>
</dbReference>
<accession>A0A6J6QK90</accession>
<sequence>MDAMDFRCTPASQADAEPLAGTAPTDTEWLFVEQPGPWSRDAPSEAGLPDLPPELAGARVQLIRRHGGASGPGIRVFHASLAGRPEVRTALVDDVAELAGEVSWSAYDEPLWLVCTNGRRDVCCAELGRPVTAALARRWPEATWETTHLGGHRFSATLLALPSGIALGRLDPATALAAVEELAVDEVPLEHCRGRAGWPAAAQVADLHLRSVHQLLDLAEVELVAVEGDVVQLRADGAVVELTMSATTVARRQSCADERLKPATSYAVAQ</sequence>
<feature type="region of interest" description="Disordered" evidence="1">
    <location>
        <begin position="1"/>
        <end position="22"/>
    </location>
</feature>
<evidence type="ECO:0000313" key="2">
    <source>
        <dbReference type="EMBL" id="CAB4712250.1"/>
    </source>
</evidence>
<dbReference type="Pfam" id="PF06999">
    <property type="entry name" value="Suc_Fer-like"/>
    <property type="match status" value="1"/>
</dbReference>
<dbReference type="InterPro" id="IPR009737">
    <property type="entry name" value="Aim32/Apd1-like"/>
</dbReference>